<dbReference type="OrthoDB" id="10269729at2759"/>
<comment type="caution">
    <text evidence="1">The sequence shown here is derived from an EMBL/GenBank/DDBJ whole genome shotgun (WGS) entry which is preliminary data.</text>
</comment>
<evidence type="ECO:0000313" key="2">
    <source>
        <dbReference type="Proteomes" id="UP000188268"/>
    </source>
</evidence>
<evidence type="ECO:0000313" key="1">
    <source>
        <dbReference type="EMBL" id="OMO53562.1"/>
    </source>
</evidence>
<proteinExistence type="predicted"/>
<accession>A0A1R3G661</accession>
<dbReference type="EMBL" id="AWWV01015164">
    <property type="protein sequence ID" value="OMO53562.1"/>
    <property type="molecule type" value="Genomic_DNA"/>
</dbReference>
<organism evidence="1 2">
    <name type="scientific">Corchorus capsularis</name>
    <name type="common">Jute</name>
    <dbReference type="NCBI Taxonomy" id="210143"/>
    <lineage>
        <taxon>Eukaryota</taxon>
        <taxon>Viridiplantae</taxon>
        <taxon>Streptophyta</taxon>
        <taxon>Embryophyta</taxon>
        <taxon>Tracheophyta</taxon>
        <taxon>Spermatophyta</taxon>
        <taxon>Magnoliopsida</taxon>
        <taxon>eudicotyledons</taxon>
        <taxon>Gunneridae</taxon>
        <taxon>Pentapetalae</taxon>
        <taxon>rosids</taxon>
        <taxon>malvids</taxon>
        <taxon>Malvales</taxon>
        <taxon>Malvaceae</taxon>
        <taxon>Grewioideae</taxon>
        <taxon>Apeibeae</taxon>
        <taxon>Corchorus</taxon>
    </lineage>
</organism>
<dbReference type="AlphaFoldDB" id="A0A1R3G661"/>
<keyword evidence="2" id="KW-1185">Reference proteome</keyword>
<gene>
    <name evidence="1" type="ORF">CCACVL1_28542</name>
</gene>
<dbReference type="Gramene" id="OMO53562">
    <property type="protein sequence ID" value="OMO53562"/>
    <property type="gene ID" value="CCACVL1_28542"/>
</dbReference>
<protein>
    <submittedName>
        <fullName evidence="1">Uncharacterized protein</fullName>
    </submittedName>
</protein>
<reference evidence="1 2" key="1">
    <citation type="submission" date="2013-09" db="EMBL/GenBank/DDBJ databases">
        <title>Corchorus capsularis genome sequencing.</title>
        <authorList>
            <person name="Alam M."/>
            <person name="Haque M.S."/>
            <person name="Islam M.S."/>
            <person name="Emdad E.M."/>
            <person name="Islam M.M."/>
            <person name="Ahmed B."/>
            <person name="Halim A."/>
            <person name="Hossen Q.M.M."/>
            <person name="Hossain M.Z."/>
            <person name="Ahmed R."/>
            <person name="Khan M.M."/>
            <person name="Islam R."/>
            <person name="Rashid M.M."/>
            <person name="Khan S.A."/>
            <person name="Rahman M.S."/>
            <person name="Alam M."/>
        </authorList>
    </citation>
    <scope>NUCLEOTIDE SEQUENCE [LARGE SCALE GENOMIC DNA]</scope>
    <source>
        <strain evidence="2">cv. CVL-1</strain>
        <tissue evidence="1">Whole seedling</tissue>
    </source>
</reference>
<dbReference type="Proteomes" id="UP000188268">
    <property type="component" value="Unassembled WGS sequence"/>
</dbReference>
<sequence length="34" mass="3564">MAELEALCSHNPQKGGKVQPLNTFCSAVGTFIAT</sequence>
<name>A0A1R3G661_COCAP</name>